<evidence type="ECO:0000313" key="2">
    <source>
        <dbReference type="EMBL" id="GIY96342.1"/>
    </source>
</evidence>
<evidence type="ECO:0000256" key="1">
    <source>
        <dbReference type="SAM" id="MobiDB-lite"/>
    </source>
</evidence>
<evidence type="ECO:0000313" key="3">
    <source>
        <dbReference type="Proteomes" id="UP001054945"/>
    </source>
</evidence>
<feature type="compositionally biased region" description="Basic and acidic residues" evidence="1">
    <location>
        <begin position="1"/>
        <end position="13"/>
    </location>
</feature>
<sequence>MMAKTEIKGKELSVKVQSSLSPRPPGDVGILLKELTPRRRLREEHVLLTIDFGDSARVHPRPGENKGQR</sequence>
<keyword evidence="3" id="KW-1185">Reference proteome</keyword>
<dbReference type="EMBL" id="BPLR01000647">
    <property type="protein sequence ID" value="GIY96342.1"/>
    <property type="molecule type" value="Genomic_DNA"/>
</dbReference>
<name>A0AAV4XML6_CAEEX</name>
<reference evidence="2 3" key="1">
    <citation type="submission" date="2021-06" db="EMBL/GenBank/DDBJ databases">
        <title>Caerostris extrusa draft genome.</title>
        <authorList>
            <person name="Kono N."/>
            <person name="Arakawa K."/>
        </authorList>
    </citation>
    <scope>NUCLEOTIDE SEQUENCE [LARGE SCALE GENOMIC DNA]</scope>
</reference>
<dbReference type="AlphaFoldDB" id="A0AAV4XML6"/>
<proteinExistence type="predicted"/>
<feature type="region of interest" description="Disordered" evidence="1">
    <location>
        <begin position="1"/>
        <end position="27"/>
    </location>
</feature>
<organism evidence="2 3">
    <name type="scientific">Caerostris extrusa</name>
    <name type="common">Bark spider</name>
    <name type="synonym">Caerostris bankana</name>
    <dbReference type="NCBI Taxonomy" id="172846"/>
    <lineage>
        <taxon>Eukaryota</taxon>
        <taxon>Metazoa</taxon>
        <taxon>Ecdysozoa</taxon>
        <taxon>Arthropoda</taxon>
        <taxon>Chelicerata</taxon>
        <taxon>Arachnida</taxon>
        <taxon>Araneae</taxon>
        <taxon>Araneomorphae</taxon>
        <taxon>Entelegynae</taxon>
        <taxon>Araneoidea</taxon>
        <taxon>Araneidae</taxon>
        <taxon>Caerostris</taxon>
    </lineage>
</organism>
<accession>A0AAV4XML6</accession>
<protein>
    <submittedName>
        <fullName evidence="2">Uncharacterized protein</fullName>
    </submittedName>
</protein>
<gene>
    <name evidence="2" type="ORF">CEXT_430421</name>
</gene>
<comment type="caution">
    <text evidence="2">The sequence shown here is derived from an EMBL/GenBank/DDBJ whole genome shotgun (WGS) entry which is preliminary data.</text>
</comment>
<dbReference type="Proteomes" id="UP001054945">
    <property type="component" value="Unassembled WGS sequence"/>
</dbReference>